<dbReference type="SUPFAM" id="SSF52540">
    <property type="entry name" value="P-loop containing nucleoside triphosphate hydrolases"/>
    <property type="match status" value="1"/>
</dbReference>
<dbReference type="EMBL" id="AUZX01005713">
    <property type="protein sequence ID" value="EQD66780.1"/>
    <property type="molecule type" value="Genomic_DNA"/>
</dbReference>
<organism evidence="1">
    <name type="scientific">mine drainage metagenome</name>
    <dbReference type="NCBI Taxonomy" id="410659"/>
    <lineage>
        <taxon>unclassified sequences</taxon>
        <taxon>metagenomes</taxon>
        <taxon>ecological metagenomes</taxon>
    </lineage>
</organism>
<accession>T1C9P8</accession>
<keyword evidence="1" id="KW-0808">Transferase</keyword>
<dbReference type="AlphaFoldDB" id="T1C9P8"/>
<dbReference type="InterPro" id="IPR027417">
    <property type="entry name" value="P-loop_NTPase"/>
</dbReference>
<evidence type="ECO:0000313" key="1">
    <source>
        <dbReference type="EMBL" id="EQD62194.1"/>
    </source>
</evidence>
<dbReference type="Pfam" id="PF13469">
    <property type="entry name" value="Sulfotransfer_3"/>
    <property type="match status" value="1"/>
</dbReference>
<dbReference type="InterPro" id="IPR052736">
    <property type="entry name" value="Stf3_sulfotransferase"/>
</dbReference>
<dbReference type="EMBL" id="AUZY01004692">
    <property type="protein sequence ID" value="EQD62194.1"/>
    <property type="molecule type" value="Genomic_DNA"/>
</dbReference>
<evidence type="ECO:0000313" key="2">
    <source>
        <dbReference type="EMBL" id="EQD66780.1"/>
    </source>
</evidence>
<gene>
    <name evidence="2" type="ORF">B1A_07978</name>
    <name evidence="1" type="ORF">B1B_07372</name>
</gene>
<proteinExistence type="predicted"/>
<dbReference type="GO" id="GO:0016740">
    <property type="term" value="F:transferase activity"/>
    <property type="evidence" value="ECO:0007669"/>
    <property type="project" value="UniProtKB-KW"/>
</dbReference>
<protein>
    <submittedName>
        <fullName evidence="1">Sulfotransferase</fullName>
    </submittedName>
</protein>
<comment type="caution">
    <text evidence="1">The sequence shown here is derived from an EMBL/GenBank/DDBJ whole genome shotgun (WGS) entry which is preliminary data.</text>
</comment>
<dbReference type="Gene3D" id="3.40.50.300">
    <property type="entry name" value="P-loop containing nucleotide triphosphate hydrolases"/>
    <property type="match status" value="1"/>
</dbReference>
<dbReference type="PANTHER" id="PTHR36451:SF1">
    <property type="entry name" value="OMEGA-HYDROXY-BETA-DIHYDROMENAQUINONE-9 SULFOTRANSFERASE STF3"/>
    <property type="match status" value="1"/>
</dbReference>
<sequence>MEIWKMNTRIDVWHRLRLLRAQAIRQSVNTAVPVLERLRTSGAALPNCAEDYLQLAQQATGLDDFGYRGLTEGLEQLLASAINDAGLNYIGRKSFRLDTLRLLGNLLWLTEERKQIPEIRDIEISAPVFIMGLPRTASTFLHSLLMQDPAHRAPRIWEVTYPCPQSALDRSGDDRRARMQRNLLWLDFLEPDFQSAYPATSESPQECSEILSNVFASLRFDTTYDIPSYLAWMDGRSHENAYTFHRRFLQHLHHHNGGGRWILKCPDHVFFYNDILRVYPDARLIVTHRDPSKVIPSVAALTMILQGLFSDHTEATRVANRVLDRWVLGSQRIIDIARSTHALQKNVLHVFYEELTADPLATLGRIYAFLGSPLSPEVRARVRNYLTHPGAGGYHSNRYARHFKTLLPAPLVRERFHEYIDYFGVIPAHQTRERKRSNRSF</sequence>
<reference evidence="1" key="1">
    <citation type="submission" date="2013-08" db="EMBL/GenBank/DDBJ databases">
        <authorList>
            <person name="Mendez C."/>
            <person name="Richter M."/>
            <person name="Ferrer M."/>
            <person name="Sanchez J."/>
        </authorList>
    </citation>
    <scope>NUCLEOTIDE SEQUENCE</scope>
</reference>
<reference evidence="1" key="2">
    <citation type="journal article" date="2014" name="ISME J.">
        <title>Microbial stratification in low pH oxic and suboxic macroscopic growths along an acid mine drainage.</title>
        <authorList>
            <person name="Mendez-Garcia C."/>
            <person name="Mesa V."/>
            <person name="Sprenger R.R."/>
            <person name="Richter M."/>
            <person name="Diez M.S."/>
            <person name="Solano J."/>
            <person name="Bargiela R."/>
            <person name="Golyshina O.V."/>
            <person name="Manteca A."/>
            <person name="Ramos J.L."/>
            <person name="Gallego J.R."/>
            <person name="Llorente I."/>
            <person name="Martins Dos Santos V.A."/>
            <person name="Jensen O.N."/>
            <person name="Pelaez A.I."/>
            <person name="Sanchez J."/>
            <person name="Ferrer M."/>
        </authorList>
    </citation>
    <scope>NUCLEOTIDE SEQUENCE</scope>
</reference>
<dbReference type="PANTHER" id="PTHR36451">
    <property type="entry name" value="PAPS-DEPENDENT SULFOTRANSFERASE STF3"/>
    <property type="match status" value="1"/>
</dbReference>
<name>T1C9P8_9ZZZZ</name>